<dbReference type="PANTHER" id="PTHR23151">
    <property type="entry name" value="DIHYDROLIPOAMIDE ACETYL/SUCCINYL-TRANSFERASE-RELATED"/>
    <property type="match status" value="1"/>
</dbReference>
<evidence type="ECO:0000256" key="4">
    <source>
        <dbReference type="RuleBase" id="RU003423"/>
    </source>
</evidence>
<evidence type="ECO:0000313" key="7">
    <source>
        <dbReference type="Proteomes" id="UP001428290"/>
    </source>
</evidence>
<evidence type="ECO:0000313" key="6">
    <source>
        <dbReference type="EMBL" id="GAA5528709.1"/>
    </source>
</evidence>
<dbReference type="InterPro" id="IPR004167">
    <property type="entry name" value="PSBD"/>
</dbReference>
<dbReference type="InterPro" id="IPR036625">
    <property type="entry name" value="E3-bd_dom_sf"/>
</dbReference>
<dbReference type="InterPro" id="IPR011053">
    <property type="entry name" value="Single_hybrid_motif"/>
</dbReference>
<keyword evidence="4" id="KW-0012">Acyltransferase</keyword>
<dbReference type="Pfam" id="PF00198">
    <property type="entry name" value="2-oxoacid_dh"/>
    <property type="match status" value="1"/>
</dbReference>
<keyword evidence="3 4" id="KW-0450">Lipoyl</keyword>
<dbReference type="Pfam" id="PF00364">
    <property type="entry name" value="Biotin_lipoyl"/>
    <property type="match status" value="1"/>
</dbReference>
<dbReference type="SUPFAM" id="SSF51230">
    <property type="entry name" value="Single hybrid motif"/>
    <property type="match status" value="1"/>
</dbReference>
<dbReference type="RefSeq" id="WP_345722325.1">
    <property type="nucleotide sequence ID" value="NZ_BAABRU010000008.1"/>
</dbReference>
<dbReference type="Gene3D" id="3.30.559.10">
    <property type="entry name" value="Chloramphenicol acetyltransferase-like domain"/>
    <property type="match status" value="1"/>
</dbReference>
<comment type="similarity">
    <text evidence="2 4">Belongs to the 2-oxoacid dehydrogenase family.</text>
</comment>
<keyword evidence="7" id="KW-1185">Reference proteome</keyword>
<dbReference type="InterPro" id="IPR023213">
    <property type="entry name" value="CAT-like_dom_sf"/>
</dbReference>
<evidence type="ECO:0000256" key="2">
    <source>
        <dbReference type="ARBA" id="ARBA00007317"/>
    </source>
</evidence>
<comment type="cofactor">
    <cofactor evidence="1 4">
        <name>(R)-lipoate</name>
        <dbReference type="ChEBI" id="CHEBI:83088"/>
    </cofactor>
</comment>
<reference evidence="6 7" key="1">
    <citation type="submission" date="2024-02" db="EMBL/GenBank/DDBJ databases">
        <title>Herpetosiphon gulosus NBRC 112829.</title>
        <authorList>
            <person name="Ichikawa N."/>
            <person name="Katano-Makiyama Y."/>
            <person name="Hidaka K."/>
        </authorList>
    </citation>
    <scope>NUCLEOTIDE SEQUENCE [LARGE SCALE GENOMIC DNA]</scope>
    <source>
        <strain evidence="6 7">NBRC 112829</strain>
    </source>
</reference>
<proteinExistence type="inferred from homology"/>
<name>A0ABP9X051_9CHLR</name>
<evidence type="ECO:0000259" key="5">
    <source>
        <dbReference type="PROSITE" id="PS51826"/>
    </source>
</evidence>
<dbReference type="PANTHER" id="PTHR23151:SF90">
    <property type="entry name" value="DIHYDROLIPOYLLYSINE-RESIDUE ACETYLTRANSFERASE COMPONENT OF PYRUVATE DEHYDROGENASE COMPLEX, MITOCHONDRIAL-RELATED"/>
    <property type="match status" value="1"/>
</dbReference>
<accession>A0ABP9X051</accession>
<dbReference type="SUPFAM" id="SSF47005">
    <property type="entry name" value="Peripheral subunit-binding domain of 2-oxo acid dehydrogenase complex"/>
    <property type="match status" value="1"/>
</dbReference>
<dbReference type="InterPro" id="IPR000089">
    <property type="entry name" value="Biotin_lipoyl"/>
</dbReference>
<evidence type="ECO:0000256" key="1">
    <source>
        <dbReference type="ARBA" id="ARBA00001938"/>
    </source>
</evidence>
<dbReference type="InterPro" id="IPR045257">
    <property type="entry name" value="E2/Pdx1"/>
</dbReference>
<dbReference type="SUPFAM" id="SSF52777">
    <property type="entry name" value="CoA-dependent acyltransferases"/>
    <property type="match status" value="1"/>
</dbReference>
<dbReference type="PROSITE" id="PS51826">
    <property type="entry name" value="PSBD"/>
    <property type="match status" value="1"/>
</dbReference>
<dbReference type="Pfam" id="PF02817">
    <property type="entry name" value="E3_binding"/>
    <property type="match status" value="1"/>
</dbReference>
<protein>
    <recommendedName>
        <fullName evidence="4">Dihydrolipoamide acetyltransferase component of pyruvate dehydrogenase complex</fullName>
        <ecNumber evidence="4">2.3.1.-</ecNumber>
    </recommendedName>
</protein>
<comment type="caution">
    <text evidence="6">The sequence shown here is derived from an EMBL/GenBank/DDBJ whole genome shotgun (WGS) entry which is preliminary data.</text>
</comment>
<dbReference type="Gene3D" id="2.40.50.100">
    <property type="match status" value="1"/>
</dbReference>
<organism evidence="6 7">
    <name type="scientific">Herpetosiphon gulosus</name>
    <dbReference type="NCBI Taxonomy" id="1973496"/>
    <lineage>
        <taxon>Bacteria</taxon>
        <taxon>Bacillati</taxon>
        <taxon>Chloroflexota</taxon>
        <taxon>Chloroflexia</taxon>
        <taxon>Herpetosiphonales</taxon>
        <taxon>Herpetosiphonaceae</taxon>
        <taxon>Herpetosiphon</taxon>
    </lineage>
</organism>
<evidence type="ECO:0000256" key="3">
    <source>
        <dbReference type="ARBA" id="ARBA00022823"/>
    </source>
</evidence>
<keyword evidence="4" id="KW-0808">Transferase</keyword>
<feature type="domain" description="Peripheral subunit-binding (PSBD)" evidence="5">
    <location>
        <begin position="83"/>
        <end position="120"/>
    </location>
</feature>
<dbReference type="EC" id="2.3.1.-" evidence="4"/>
<dbReference type="Gene3D" id="4.10.320.10">
    <property type="entry name" value="E3-binding domain"/>
    <property type="match status" value="1"/>
</dbReference>
<sequence>MASSVALPTFQSTARLYRWLIQPGAEVAAGQIVALVVDAHAEWALPAQQTGTVAALLVNEGATLDATTPLLQFVETVSKRQLTVTPLARCIAKRHQLDLNTISGTLADGRVGKRDILAHLPDASPTTAEPTEQLAAPADGFCVAEQMGNAFAQSEQVIVVAAPKSPPTSQATPQASMLQPWTEAQLQQIQLRQLAAASIPQAYCSHAISLDRFDPTELTAHLLLATIQVLQRHPLLRSVWVDGDRLERASLHMHVEHPLGSCSIPFAADLNLRGLQRALTSATNEQTGVFSFILSAVNLWSAAPINYGQSATLHIGATRKVLVGEALQISHQAIATLSYDSRLISDAAAEAFLADLAKALA</sequence>
<dbReference type="EMBL" id="BAABRU010000008">
    <property type="protein sequence ID" value="GAA5528709.1"/>
    <property type="molecule type" value="Genomic_DNA"/>
</dbReference>
<gene>
    <name evidence="6" type="ORF">Hgul01_02511</name>
</gene>
<dbReference type="InterPro" id="IPR001078">
    <property type="entry name" value="2-oxoacid_DH_actylTfrase"/>
</dbReference>
<dbReference type="Proteomes" id="UP001428290">
    <property type="component" value="Unassembled WGS sequence"/>
</dbReference>